<reference evidence="3 4" key="1">
    <citation type="journal article" date="2018" name="Mol. Biol. Evol.">
        <title>Analysis of the draft genome of the red seaweed Gracilariopsis chorda provides insights into genome size evolution in Rhodophyta.</title>
        <authorList>
            <person name="Lee J."/>
            <person name="Yang E.C."/>
            <person name="Graf L."/>
            <person name="Yang J.H."/>
            <person name="Qiu H."/>
            <person name="Zel Zion U."/>
            <person name="Chan C.X."/>
            <person name="Stephens T.G."/>
            <person name="Weber A.P.M."/>
            <person name="Boo G.H."/>
            <person name="Boo S.M."/>
            <person name="Kim K.M."/>
            <person name="Shin Y."/>
            <person name="Jung M."/>
            <person name="Lee S.J."/>
            <person name="Yim H.S."/>
            <person name="Lee J.H."/>
            <person name="Bhattacharya D."/>
            <person name="Yoon H.S."/>
        </authorList>
    </citation>
    <scope>NUCLEOTIDE SEQUENCE [LARGE SCALE GENOMIC DNA]</scope>
    <source>
        <strain evidence="3 4">SKKU-2015</strain>
        <tissue evidence="3">Whole body</tissue>
    </source>
</reference>
<feature type="region of interest" description="Disordered" evidence="1">
    <location>
        <begin position="1"/>
        <end position="59"/>
    </location>
</feature>
<proteinExistence type="predicted"/>
<dbReference type="InterPro" id="IPR021883">
    <property type="entry name" value="LPA1-like"/>
</dbReference>
<feature type="transmembrane region" description="Helical" evidence="2">
    <location>
        <begin position="80"/>
        <end position="101"/>
    </location>
</feature>
<organism evidence="3 4">
    <name type="scientific">Gracilariopsis chorda</name>
    <dbReference type="NCBI Taxonomy" id="448386"/>
    <lineage>
        <taxon>Eukaryota</taxon>
        <taxon>Rhodophyta</taxon>
        <taxon>Florideophyceae</taxon>
        <taxon>Rhodymeniophycidae</taxon>
        <taxon>Gracilariales</taxon>
        <taxon>Gracilariaceae</taxon>
        <taxon>Gracilariopsis</taxon>
    </lineage>
</organism>
<evidence type="ECO:0000313" key="4">
    <source>
        <dbReference type="Proteomes" id="UP000247409"/>
    </source>
</evidence>
<feature type="transmembrane region" description="Helical" evidence="2">
    <location>
        <begin position="107"/>
        <end position="129"/>
    </location>
</feature>
<evidence type="ECO:0000313" key="3">
    <source>
        <dbReference type="EMBL" id="PXF43329.1"/>
    </source>
</evidence>
<dbReference type="Pfam" id="PF11998">
    <property type="entry name" value="DUF3493"/>
    <property type="match status" value="1"/>
</dbReference>
<evidence type="ECO:0000256" key="2">
    <source>
        <dbReference type="SAM" id="Phobius"/>
    </source>
</evidence>
<dbReference type="EMBL" id="NBIV01000129">
    <property type="protein sequence ID" value="PXF43329.1"/>
    <property type="molecule type" value="Genomic_DNA"/>
</dbReference>
<gene>
    <name evidence="3" type="ORF">BWQ96_06968</name>
</gene>
<name>A0A2V3IMQ7_9FLOR</name>
<accession>A0A2V3IMQ7</accession>
<feature type="compositionally biased region" description="Basic and acidic residues" evidence="1">
    <location>
        <begin position="44"/>
        <end position="59"/>
    </location>
</feature>
<evidence type="ECO:0000256" key="1">
    <source>
        <dbReference type="SAM" id="MobiDB-lite"/>
    </source>
</evidence>
<dbReference type="OrthoDB" id="10527402at2759"/>
<keyword evidence="2" id="KW-0812">Transmembrane</keyword>
<keyword evidence="4" id="KW-1185">Reference proteome</keyword>
<comment type="caution">
    <text evidence="3">The sequence shown here is derived from an EMBL/GenBank/DDBJ whole genome shotgun (WGS) entry which is preliminary data.</text>
</comment>
<sequence>MSTNNSSDGKKPRSSPGNGTGFQSPSASPSNRPEQKKRATPPKAQRDTRNLQRLDRNGISLEHRLREEIKHPLRKPKQTLFGAFAFSATLGFFITLGRFAAVSDDSATQLFTNVAVNLTAASLFAYLTWTQVQFGRRSLNSIAGIPQARDLPIKRVSSSPSLTIPSWLSTGPQRLSSLLTTFDTVLVVGRKSELEKYLKRCQSTAENPQPAVALVVFATDFDKRNEEAYASGADAIALGEVKRDKDWLSWLANTLPSKRNIAVFRFARSDKAVNAADTYFVTQDLPASAPLPVEVVATSASVS</sequence>
<feature type="compositionally biased region" description="Polar residues" evidence="1">
    <location>
        <begin position="15"/>
        <end position="32"/>
    </location>
</feature>
<protein>
    <submittedName>
        <fullName evidence="3">Uncharacterized protein</fullName>
    </submittedName>
</protein>
<dbReference type="AlphaFoldDB" id="A0A2V3IMQ7"/>
<keyword evidence="2" id="KW-1133">Transmembrane helix</keyword>
<dbReference type="Proteomes" id="UP000247409">
    <property type="component" value="Unassembled WGS sequence"/>
</dbReference>
<keyword evidence="2" id="KW-0472">Membrane</keyword>